<evidence type="ECO:0000259" key="3">
    <source>
        <dbReference type="PROSITE" id="PS50846"/>
    </source>
</evidence>
<name>A0A833QXB8_9POAL</name>
<comment type="caution">
    <text evidence="4">The sequence shown here is derived from an EMBL/GenBank/DDBJ whole genome shotgun (WGS) entry which is preliminary data.</text>
</comment>
<dbReference type="AlphaFoldDB" id="A0A833QXB8"/>
<feature type="region of interest" description="Disordered" evidence="2">
    <location>
        <begin position="15"/>
        <end position="36"/>
    </location>
</feature>
<dbReference type="Proteomes" id="UP000623129">
    <property type="component" value="Unassembled WGS sequence"/>
</dbReference>
<dbReference type="GO" id="GO:0055070">
    <property type="term" value="P:copper ion homeostasis"/>
    <property type="evidence" value="ECO:0007669"/>
    <property type="project" value="TreeGrafter"/>
</dbReference>
<dbReference type="OrthoDB" id="785521at2759"/>
<dbReference type="PANTHER" id="PTHR43520:SF19">
    <property type="entry name" value="COPPER-TRANSPORTING ATPASE PAA2, CHLOROPLASTIC"/>
    <property type="match status" value="1"/>
</dbReference>
<dbReference type="GO" id="GO:0016020">
    <property type="term" value="C:membrane"/>
    <property type="evidence" value="ECO:0007669"/>
    <property type="project" value="TreeGrafter"/>
</dbReference>
<dbReference type="PANTHER" id="PTHR43520">
    <property type="entry name" value="ATP7, ISOFORM B"/>
    <property type="match status" value="1"/>
</dbReference>
<dbReference type="Pfam" id="PF00403">
    <property type="entry name" value="HMA"/>
    <property type="match status" value="1"/>
</dbReference>
<dbReference type="EMBL" id="SWLB01000018">
    <property type="protein sequence ID" value="KAF3326554.1"/>
    <property type="molecule type" value="Genomic_DNA"/>
</dbReference>
<evidence type="ECO:0000313" key="4">
    <source>
        <dbReference type="EMBL" id="KAF3326554.1"/>
    </source>
</evidence>
<accession>A0A833QXB8</accession>
<dbReference type="SUPFAM" id="SSF55008">
    <property type="entry name" value="HMA, heavy metal-associated domain"/>
    <property type="match status" value="1"/>
</dbReference>
<dbReference type="GO" id="GO:0005507">
    <property type="term" value="F:copper ion binding"/>
    <property type="evidence" value="ECO:0007669"/>
    <property type="project" value="TreeGrafter"/>
</dbReference>
<feature type="compositionally biased region" description="Low complexity" evidence="2">
    <location>
        <begin position="22"/>
        <end position="33"/>
    </location>
</feature>
<feature type="domain" description="HMA" evidence="3">
    <location>
        <begin position="66"/>
        <end position="135"/>
    </location>
</feature>
<evidence type="ECO:0000256" key="1">
    <source>
        <dbReference type="ARBA" id="ARBA00022967"/>
    </source>
</evidence>
<evidence type="ECO:0000313" key="5">
    <source>
        <dbReference type="Proteomes" id="UP000623129"/>
    </source>
</evidence>
<dbReference type="InterPro" id="IPR006121">
    <property type="entry name" value="HMA_dom"/>
</dbReference>
<dbReference type="GO" id="GO:0043682">
    <property type="term" value="F:P-type divalent copper transporter activity"/>
    <property type="evidence" value="ECO:0007669"/>
    <property type="project" value="TreeGrafter"/>
</dbReference>
<dbReference type="CDD" id="cd00371">
    <property type="entry name" value="HMA"/>
    <property type="match status" value="1"/>
</dbReference>
<dbReference type="Gene3D" id="3.30.70.100">
    <property type="match status" value="1"/>
</dbReference>
<protein>
    <submittedName>
        <fullName evidence="4">Copper-transporting ATPase PAA2</fullName>
    </submittedName>
</protein>
<keyword evidence="1" id="KW-1278">Translocase</keyword>
<proteinExistence type="predicted"/>
<sequence>MATANLLRLSLSPKCKPKLHSRSSSSAHSSLPRWRPRPSPALVLRVKASIAVEIGGDAVVGEAKRSPLLLDVGGMMCGACASRVRTILVSDQRVESAAVNMLAETAAVRLRSGFDSMEIAEELASRLTDCGFPSKRRLGSGVAENVKKWQEMAERKEELLVKSRNRVIFAWTLVALCCGAHGSHLLHSIGIHIGHGSFMDVLHNSYVKCGIALVSLFGPGRDILFDGVRAFKQGSPNMNSLVGFGSIAAFIISTVTLLNPELEWDASFFDEPVSF</sequence>
<dbReference type="PROSITE" id="PS50846">
    <property type="entry name" value="HMA_2"/>
    <property type="match status" value="1"/>
</dbReference>
<organism evidence="4 5">
    <name type="scientific">Carex littledalei</name>
    <dbReference type="NCBI Taxonomy" id="544730"/>
    <lineage>
        <taxon>Eukaryota</taxon>
        <taxon>Viridiplantae</taxon>
        <taxon>Streptophyta</taxon>
        <taxon>Embryophyta</taxon>
        <taxon>Tracheophyta</taxon>
        <taxon>Spermatophyta</taxon>
        <taxon>Magnoliopsida</taxon>
        <taxon>Liliopsida</taxon>
        <taxon>Poales</taxon>
        <taxon>Cyperaceae</taxon>
        <taxon>Cyperoideae</taxon>
        <taxon>Cariceae</taxon>
        <taxon>Carex</taxon>
        <taxon>Carex subgen. Euthyceras</taxon>
    </lineage>
</organism>
<gene>
    <name evidence="4" type="ORF">FCM35_KLT08184</name>
</gene>
<dbReference type="InterPro" id="IPR036163">
    <property type="entry name" value="HMA_dom_sf"/>
</dbReference>
<evidence type="ECO:0000256" key="2">
    <source>
        <dbReference type="SAM" id="MobiDB-lite"/>
    </source>
</evidence>
<reference evidence="4" key="1">
    <citation type="submission" date="2020-01" db="EMBL/GenBank/DDBJ databases">
        <title>Genome sequence of Kobresia littledalei, the first chromosome-level genome in the family Cyperaceae.</title>
        <authorList>
            <person name="Qu G."/>
        </authorList>
    </citation>
    <scope>NUCLEOTIDE SEQUENCE</scope>
    <source>
        <strain evidence="4">C.B.Clarke</strain>
        <tissue evidence="4">Leaf</tissue>
    </source>
</reference>
<keyword evidence="5" id="KW-1185">Reference proteome</keyword>